<proteinExistence type="predicted"/>
<reference evidence="4 5" key="1">
    <citation type="submission" date="2018-09" db="EMBL/GenBank/DDBJ databases">
        <title>Genome sequencing of strain 6GH32-13.</title>
        <authorList>
            <person name="Weon H.-Y."/>
            <person name="Heo J."/>
            <person name="Kwon S.-W."/>
        </authorList>
    </citation>
    <scope>NUCLEOTIDE SEQUENCE [LARGE SCALE GENOMIC DNA]</scope>
    <source>
        <strain evidence="4 5">5GH32-13</strain>
    </source>
</reference>
<evidence type="ECO:0000256" key="1">
    <source>
        <dbReference type="ARBA" id="ARBA00022723"/>
    </source>
</evidence>
<dbReference type="GO" id="GO:0016810">
    <property type="term" value="F:hydrolase activity, acting on carbon-nitrogen (but not peptide) bonds"/>
    <property type="evidence" value="ECO:0007669"/>
    <property type="project" value="InterPro"/>
</dbReference>
<dbReference type="OrthoDB" id="9812065at2"/>
<dbReference type="AlphaFoldDB" id="A0A3B7MWG6"/>
<dbReference type="PANTHER" id="PTHR10587">
    <property type="entry name" value="GLYCOSYL TRANSFERASE-RELATED"/>
    <property type="match status" value="1"/>
</dbReference>
<dbReference type="InterPro" id="IPR050248">
    <property type="entry name" value="Polysacc_deacetylase_ArnD"/>
</dbReference>
<feature type="domain" description="NodB homology" evidence="3">
    <location>
        <begin position="27"/>
        <end position="210"/>
    </location>
</feature>
<sequence length="214" mass="24757">MFYFVKTPWLLKKLYPGCTWDIPTREKIIYLTFDDGPHPMATPFVLDTLKQYQAKATFFCIGKNVVENPAIYRRILEEGHRTANHTHNHLNGWKVKNDQYVHNILEAAKHIDSNLFRPPYGKITRFQVKILSGIGAYKGSNRSFKIVMWDVLSGDFDKGLSAEHCALNVINKTRRGSIVVFHDSEKAFPRMQKALPDMLQYFSGKGYRFEAIQL</sequence>
<dbReference type="PROSITE" id="PS51677">
    <property type="entry name" value="NODB"/>
    <property type="match status" value="1"/>
</dbReference>
<keyword evidence="2" id="KW-0378">Hydrolase</keyword>
<dbReference type="RefSeq" id="WP_119053212.1">
    <property type="nucleotide sequence ID" value="NZ_CP032157.1"/>
</dbReference>
<dbReference type="InterPro" id="IPR002509">
    <property type="entry name" value="NODB_dom"/>
</dbReference>
<dbReference type="Gene3D" id="3.20.20.370">
    <property type="entry name" value="Glycoside hydrolase/deacetylase"/>
    <property type="match status" value="1"/>
</dbReference>
<dbReference type="SUPFAM" id="SSF88713">
    <property type="entry name" value="Glycoside hydrolase/deacetylase"/>
    <property type="match status" value="1"/>
</dbReference>
<dbReference type="KEGG" id="pseg:D3H65_26620"/>
<protein>
    <submittedName>
        <fullName evidence="4">Polysaccharide deacetylase family protein</fullName>
    </submittedName>
</protein>
<dbReference type="Pfam" id="PF01522">
    <property type="entry name" value="Polysacc_deac_1"/>
    <property type="match status" value="1"/>
</dbReference>
<organism evidence="4 5">
    <name type="scientific">Paraflavitalea soli</name>
    <dbReference type="NCBI Taxonomy" id="2315862"/>
    <lineage>
        <taxon>Bacteria</taxon>
        <taxon>Pseudomonadati</taxon>
        <taxon>Bacteroidota</taxon>
        <taxon>Chitinophagia</taxon>
        <taxon>Chitinophagales</taxon>
        <taxon>Chitinophagaceae</taxon>
        <taxon>Paraflavitalea</taxon>
    </lineage>
</organism>
<dbReference type="GO" id="GO:0046872">
    <property type="term" value="F:metal ion binding"/>
    <property type="evidence" value="ECO:0007669"/>
    <property type="project" value="UniProtKB-KW"/>
</dbReference>
<evidence type="ECO:0000256" key="2">
    <source>
        <dbReference type="ARBA" id="ARBA00022801"/>
    </source>
</evidence>
<evidence type="ECO:0000259" key="3">
    <source>
        <dbReference type="PROSITE" id="PS51677"/>
    </source>
</evidence>
<evidence type="ECO:0000313" key="4">
    <source>
        <dbReference type="EMBL" id="AXY77336.1"/>
    </source>
</evidence>
<gene>
    <name evidence="4" type="ORF">D3H65_26620</name>
</gene>
<keyword evidence="1" id="KW-0479">Metal-binding</keyword>
<dbReference type="CDD" id="cd10917">
    <property type="entry name" value="CE4_NodB_like_6s_7s"/>
    <property type="match status" value="1"/>
</dbReference>
<evidence type="ECO:0000313" key="5">
    <source>
        <dbReference type="Proteomes" id="UP000263900"/>
    </source>
</evidence>
<dbReference type="EMBL" id="CP032157">
    <property type="protein sequence ID" value="AXY77336.1"/>
    <property type="molecule type" value="Genomic_DNA"/>
</dbReference>
<name>A0A3B7MWG6_9BACT</name>
<dbReference type="PANTHER" id="PTHR10587:SF133">
    <property type="entry name" value="CHITIN DEACETYLASE 1-RELATED"/>
    <property type="match status" value="1"/>
</dbReference>
<dbReference type="InterPro" id="IPR011330">
    <property type="entry name" value="Glyco_hydro/deAcase_b/a-brl"/>
</dbReference>
<dbReference type="GO" id="GO:0005975">
    <property type="term" value="P:carbohydrate metabolic process"/>
    <property type="evidence" value="ECO:0007669"/>
    <property type="project" value="InterPro"/>
</dbReference>
<dbReference type="Proteomes" id="UP000263900">
    <property type="component" value="Chromosome"/>
</dbReference>
<dbReference type="GO" id="GO:0016020">
    <property type="term" value="C:membrane"/>
    <property type="evidence" value="ECO:0007669"/>
    <property type="project" value="TreeGrafter"/>
</dbReference>
<accession>A0A3B7MWG6</accession>
<keyword evidence="5" id="KW-1185">Reference proteome</keyword>